<keyword evidence="3" id="KW-0498">Mitosis</keyword>
<evidence type="ECO:0000313" key="10">
    <source>
        <dbReference type="Proteomes" id="UP000887560"/>
    </source>
</evidence>
<dbReference type="SUPFAM" id="SSF48452">
    <property type="entry name" value="TPR-like"/>
    <property type="match status" value="2"/>
</dbReference>
<keyword evidence="5 7" id="KW-0802">TPR repeat</keyword>
<evidence type="ECO:0000313" key="11">
    <source>
        <dbReference type="WBParaSite" id="scf7180000418780.g2907"/>
    </source>
</evidence>
<evidence type="ECO:0000256" key="5">
    <source>
        <dbReference type="ARBA" id="ARBA00022803"/>
    </source>
</evidence>
<dbReference type="Gene3D" id="1.20.1270.220">
    <property type="match status" value="1"/>
</dbReference>
<dbReference type="InterPro" id="IPR019734">
    <property type="entry name" value="TPR_rpt"/>
</dbReference>
<dbReference type="Gene3D" id="1.25.40.10">
    <property type="entry name" value="Tetratricopeptide repeat domain"/>
    <property type="match status" value="2"/>
</dbReference>
<reference evidence="11" key="1">
    <citation type="submission" date="2022-11" db="UniProtKB">
        <authorList>
            <consortium name="WormBaseParasite"/>
        </authorList>
    </citation>
    <scope>IDENTIFICATION</scope>
</reference>
<evidence type="ECO:0000256" key="6">
    <source>
        <dbReference type="ARBA" id="ARBA00023306"/>
    </source>
</evidence>
<dbReference type="InterPro" id="IPR011990">
    <property type="entry name" value="TPR-like_helical_dom_sf"/>
</dbReference>
<dbReference type="Pfam" id="PF04049">
    <property type="entry name" value="ANAPC8"/>
    <property type="match status" value="1"/>
</dbReference>
<name>A0A915NLH6_9BILA</name>
<keyword evidence="1" id="KW-0132">Cell division</keyword>
<dbReference type="Proteomes" id="UP000887560">
    <property type="component" value="Unplaced"/>
</dbReference>
<proteinExistence type="predicted"/>
<dbReference type="GO" id="GO:0045842">
    <property type="term" value="P:positive regulation of mitotic metaphase/anaphase transition"/>
    <property type="evidence" value="ECO:0007669"/>
    <property type="project" value="TreeGrafter"/>
</dbReference>
<dbReference type="GO" id="GO:0005680">
    <property type="term" value="C:anaphase-promoting complex"/>
    <property type="evidence" value="ECO:0007669"/>
    <property type="project" value="InterPro"/>
</dbReference>
<dbReference type="Pfam" id="PF17035">
    <property type="entry name" value="BET"/>
    <property type="match status" value="1"/>
</dbReference>
<keyword evidence="6" id="KW-0131">Cell cycle</keyword>
<dbReference type="GO" id="GO:0051301">
    <property type="term" value="P:cell division"/>
    <property type="evidence" value="ECO:0007669"/>
    <property type="project" value="UniProtKB-KW"/>
</dbReference>
<feature type="compositionally biased region" description="Polar residues" evidence="8">
    <location>
        <begin position="664"/>
        <end position="681"/>
    </location>
</feature>
<dbReference type="AlphaFoldDB" id="A0A915NLH6"/>
<dbReference type="PANTHER" id="PTHR12558">
    <property type="entry name" value="CELL DIVISION CYCLE 16,23,27"/>
    <property type="match status" value="1"/>
</dbReference>
<accession>A0A915NLH6</accession>
<feature type="region of interest" description="Disordered" evidence="8">
    <location>
        <begin position="661"/>
        <end position="728"/>
    </location>
</feature>
<dbReference type="PANTHER" id="PTHR12558:SF10">
    <property type="entry name" value="CELL DIVISION CYCLE PROTEIN 23 HOMOLOG"/>
    <property type="match status" value="1"/>
</dbReference>
<evidence type="ECO:0000256" key="4">
    <source>
        <dbReference type="ARBA" id="ARBA00022786"/>
    </source>
</evidence>
<evidence type="ECO:0000256" key="3">
    <source>
        <dbReference type="ARBA" id="ARBA00022776"/>
    </source>
</evidence>
<sequence>MESNNKLKREYEFDSEDEHATEPMTHEEMRQLSMDINMLPCEKLATVVNIIEAHENFTDSDPEEIEIHFQNLKPVTLRELEAYVRMCQQQANKEKVMESMLESSAADNETEPNVNPAKVVNDLFWLAEQCELRCIFEHALWANEQLNHLPQSHFSSPEVAQSSNWHYGEMNMKRRALIMFVRTLMTSKYYHRTKFFLSKCKESDCLEAFLYYYSWYLISIRDRFEGDAEDLETKELSSDDNISELRSELETLKLNSPYLFDCFLNYLLGLVRLKCDANDMAIQAFSESIQQDNRCWPAWECLSSLVDGFYVVKIEKEVYSKTWLYNLFVAETMSRLLLFVCAIEAYTDVSKHLGASPYILCQIATAQSELQEHDGAISSFQKIRKSDPYRIEQMHFYSDSLYIRQNFTELALLAKWFFVSHKFNWETCCIVGETNYYSAKNIHEQAQEFLKRSIMLCPKNASLWVLLGHEYLETKNHQAATSSYKKATLIDKNCYRAWYGLGQLHEIMKQPSNALFYYKKAHKCRPDDSRMLIALGVMFSKLDRKSDAEKCFKKAFQIGDVEGNALIHLAKLYEDQNDKRNAAKAYEAYLTLYTEELVGDLSLIATSCRFLASYYLEQANLDTSYDYAQRCLDYDISKVYLFFEFNFISFYRRKETQDKLAKGSYSSTPQTQCNSSSNYRTPSDAPRPIGGGDDSIQTPFTERKEVNLDANDDDMNTNSDDDDLEITF</sequence>
<feature type="domain" description="NET" evidence="9">
    <location>
        <begin position="14"/>
        <end position="95"/>
    </location>
</feature>
<dbReference type="PROSITE" id="PS51525">
    <property type="entry name" value="NET"/>
    <property type="match status" value="1"/>
</dbReference>
<evidence type="ECO:0000259" key="9">
    <source>
        <dbReference type="PROSITE" id="PS51525"/>
    </source>
</evidence>
<evidence type="ECO:0000256" key="7">
    <source>
        <dbReference type="PROSITE-ProRule" id="PRU00339"/>
    </source>
</evidence>
<evidence type="ECO:0000256" key="8">
    <source>
        <dbReference type="SAM" id="MobiDB-lite"/>
    </source>
</evidence>
<organism evidence="10 11">
    <name type="scientific">Meloidogyne floridensis</name>
    <dbReference type="NCBI Taxonomy" id="298350"/>
    <lineage>
        <taxon>Eukaryota</taxon>
        <taxon>Metazoa</taxon>
        <taxon>Ecdysozoa</taxon>
        <taxon>Nematoda</taxon>
        <taxon>Chromadorea</taxon>
        <taxon>Rhabditida</taxon>
        <taxon>Tylenchina</taxon>
        <taxon>Tylenchomorpha</taxon>
        <taxon>Tylenchoidea</taxon>
        <taxon>Meloidogynidae</taxon>
        <taxon>Meloidogyninae</taxon>
        <taxon>Meloidogyne</taxon>
    </lineage>
</organism>
<dbReference type="Pfam" id="PF13181">
    <property type="entry name" value="TPR_8"/>
    <property type="match status" value="3"/>
</dbReference>
<dbReference type="GO" id="GO:0031145">
    <property type="term" value="P:anaphase-promoting complex-dependent catabolic process"/>
    <property type="evidence" value="ECO:0007669"/>
    <property type="project" value="TreeGrafter"/>
</dbReference>
<dbReference type="GO" id="GO:0016567">
    <property type="term" value="P:protein ubiquitination"/>
    <property type="evidence" value="ECO:0007669"/>
    <property type="project" value="TreeGrafter"/>
</dbReference>
<dbReference type="WBParaSite" id="scf7180000418780.g2907">
    <property type="protein sequence ID" value="scf7180000418780.g2907"/>
    <property type="gene ID" value="scf7180000418780.g2907"/>
</dbReference>
<feature type="repeat" description="TPR" evidence="7">
    <location>
        <begin position="461"/>
        <end position="494"/>
    </location>
</feature>
<dbReference type="SMART" id="SM00028">
    <property type="entry name" value="TPR"/>
    <property type="match status" value="8"/>
</dbReference>
<dbReference type="InterPro" id="IPR038336">
    <property type="entry name" value="NET_sf"/>
</dbReference>
<evidence type="ECO:0000256" key="1">
    <source>
        <dbReference type="ARBA" id="ARBA00022618"/>
    </source>
</evidence>
<keyword evidence="10" id="KW-1185">Reference proteome</keyword>
<keyword evidence="2" id="KW-0677">Repeat</keyword>
<feature type="compositionally biased region" description="Acidic residues" evidence="8">
    <location>
        <begin position="710"/>
        <end position="728"/>
    </location>
</feature>
<dbReference type="InterPro" id="IPR007192">
    <property type="entry name" value="APC8"/>
</dbReference>
<feature type="region of interest" description="Disordered" evidence="8">
    <location>
        <begin position="1"/>
        <end position="25"/>
    </location>
</feature>
<keyword evidence="4" id="KW-0833">Ubl conjugation pathway</keyword>
<dbReference type="InterPro" id="IPR027353">
    <property type="entry name" value="NET_dom"/>
</dbReference>
<dbReference type="PROSITE" id="PS50005">
    <property type="entry name" value="TPR"/>
    <property type="match status" value="2"/>
</dbReference>
<feature type="repeat" description="TPR" evidence="7">
    <location>
        <begin position="495"/>
        <end position="528"/>
    </location>
</feature>
<protein>
    <submittedName>
        <fullName evidence="11">NET domain-containing protein</fullName>
    </submittedName>
</protein>
<evidence type="ECO:0000256" key="2">
    <source>
        <dbReference type="ARBA" id="ARBA00022737"/>
    </source>
</evidence>